<evidence type="ECO:0000259" key="4">
    <source>
        <dbReference type="PROSITE" id="PS50113"/>
    </source>
</evidence>
<dbReference type="PROSITE" id="PS50111">
    <property type="entry name" value="CHEMOTAXIS_TRANSDUC_2"/>
    <property type="match status" value="1"/>
</dbReference>
<dbReference type="SMART" id="SM00086">
    <property type="entry name" value="PAC"/>
    <property type="match status" value="1"/>
</dbReference>
<dbReference type="NCBIfam" id="TIGR00229">
    <property type="entry name" value="sensory_box"/>
    <property type="match status" value="1"/>
</dbReference>
<dbReference type="SMART" id="SM00283">
    <property type="entry name" value="MA"/>
    <property type="match status" value="1"/>
</dbReference>
<feature type="domain" description="Methyl-accepting transducer" evidence="3">
    <location>
        <begin position="150"/>
        <end position="274"/>
    </location>
</feature>
<dbReference type="Pfam" id="PF08448">
    <property type="entry name" value="PAS_4"/>
    <property type="match status" value="1"/>
</dbReference>
<dbReference type="PANTHER" id="PTHR32089:SF112">
    <property type="entry name" value="LYSOZYME-LIKE PROTEIN-RELATED"/>
    <property type="match status" value="1"/>
</dbReference>
<dbReference type="InterPro" id="IPR035965">
    <property type="entry name" value="PAS-like_dom_sf"/>
</dbReference>
<gene>
    <name evidence="5" type="ORF">FS935_18030</name>
</gene>
<dbReference type="Proteomes" id="UP000321363">
    <property type="component" value="Unassembled WGS sequence"/>
</dbReference>
<dbReference type="OrthoDB" id="9765776at2"/>
<proteinExistence type="predicted"/>
<keyword evidence="6" id="KW-1185">Reference proteome</keyword>
<dbReference type="Pfam" id="PF00015">
    <property type="entry name" value="MCPsignal"/>
    <property type="match status" value="1"/>
</dbReference>
<dbReference type="InterPro" id="IPR013656">
    <property type="entry name" value="PAS_4"/>
</dbReference>
<comment type="caution">
    <text evidence="5">The sequence shown here is derived from an EMBL/GenBank/DDBJ whole genome shotgun (WGS) entry which is preliminary data.</text>
</comment>
<dbReference type="RefSeq" id="WP_146950037.1">
    <property type="nucleotide sequence ID" value="NZ_VOQF01000012.1"/>
</dbReference>
<name>A0A5C6VXQ9_9BACI</name>
<accession>A0A5C6VXQ9</accession>
<dbReference type="AlphaFoldDB" id="A0A5C6VXQ9"/>
<evidence type="ECO:0000256" key="1">
    <source>
        <dbReference type="ARBA" id="ARBA00023224"/>
    </source>
</evidence>
<dbReference type="SUPFAM" id="SSF55785">
    <property type="entry name" value="PYP-like sensor domain (PAS domain)"/>
    <property type="match status" value="1"/>
</dbReference>
<dbReference type="InterPro" id="IPR000014">
    <property type="entry name" value="PAS"/>
</dbReference>
<dbReference type="CDD" id="cd00130">
    <property type="entry name" value="PAS"/>
    <property type="match status" value="1"/>
</dbReference>
<evidence type="ECO:0000313" key="6">
    <source>
        <dbReference type="Proteomes" id="UP000321363"/>
    </source>
</evidence>
<protein>
    <submittedName>
        <fullName evidence="5">PAS domain-containing protein</fullName>
    </submittedName>
</protein>
<evidence type="ECO:0000256" key="2">
    <source>
        <dbReference type="PROSITE-ProRule" id="PRU00284"/>
    </source>
</evidence>
<organism evidence="5 6">
    <name type="scientific">Metabacillus litoralis</name>
    <dbReference type="NCBI Taxonomy" id="152268"/>
    <lineage>
        <taxon>Bacteria</taxon>
        <taxon>Bacillati</taxon>
        <taxon>Bacillota</taxon>
        <taxon>Bacilli</taxon>
        <taxon>Bacillales</taxon>
        <taxon>Bacillaceae</taxon>
        <taxon>Metabacillus</taxon>
    </lineage>
</organism>
<dbReference type="GO" id="GO:0016020">
    <property type="term" value="C:membrane"/>
    <property type="evidence" value="ECO:0007669"/>
    <property type="project" value="InterPro"/>
</dbReference>
<keyword evidence="1 2" id="KW-0807">Transducer</keyword>
<sequence length="274" mass="30979">MIRTTRSNVSTQVLNETSVLSALETNLAMIEFNIDRKVIWVNDHFAKAMGYSANEMINIHHREFCTAELRSSKEYDELWANLEKGSKFQEKIQRVGKAGNLLWLEATYIPILDDEGNVHAVLKIATDITERENNTIKIISQLKEMPAELVKIVVENSNEKIQAIESLKSQTKLIEEVSKIIRNISSQTNMLALNAAIEAARVGEQGRGFKVVADEVRRLAGNVNDAIENVNTNVDNITKEVEKVNNITNDLQKVVAETQTEFNRTIEEFENHAK</sequence>
<dbReference type="PROSITE" id="PS50113">
    <property type="entry name" value="PAC"/>
    <property type="match status" value="1"/>
</dbReference>
<dbReference type="InterPro" id="IPR001610">
    <property type="entry name" value="PAC"/>
</dbReference>
<dbReference type="SUPFAM" id="SSF58104">
    <property type="entry name" value="Methyl-accepting chemotaxis protein (MCP) signaling domain"/>
    <property type="match status" value="1"/>
</dbReference>
<dbReference type="GO" id="GO:0007165">
    <property type="term" value="P:signal transduction"/>
    <property type="evidence" value="ECO:0007669"/>
    <property type="project" value="UniProtKB-KW"/>
</dbReference>
<feature type="domain" description="PAC" evidence="4">
    <location>
        <begin position="86"/>
        <end position="140"/>
    </location>
</feature>
<dbReference type="Gene3D" id="3.30.450.20">
    <property type="entry name" value="PAS domain"/>
    <property type="match status" value="1"/>
</dbReference>
<reference evidence="5 6" key="1">
    <citation type="journal article" date="2005" name="Int. J. Syst. Evol. Microbiol.">
        <title>Bacillus litoralis sp. nov., isolated from a tidal flat of the Yellow Sea in Korea.</title>
        <authorList>
            <person name="Yoon J.H."/>
            <person name="Oh T.K."/>
        </authorList>
    </citation>
    <scope>NUCLEOTIDE SEQUENCE [LARGE SCALE GENOMIC DNA]</scope>
    <source>
        <strain evidence="5 6">SW-211</strain>
    </source>
</reference>
<dbReference type="PANTHER" id="PTHR32089">
    <property type="entry name" value="METHYL-ACCEPTING CHEMOTAXIS PROTEIN MCPB"/>
    <property type="match status" value="1"/>
</dbReference>
<dbReference type="EMBL" id="VOQF01000012">
    <property type="protein sequence ID" value="TXC89371.1"/>
    <property type="molecule type" value="Genomic_DNA"/>
</dbReference>
<dbReference type="InterPro" id="IPR000700">
    <property type="entry name" value="PAS-assoc_C"/>
</dbReference>
<dbReference type="InterPro" id="IPR004089">
    <property type="entry name" value="MCPsignal_dom"/>
</dbReference>
<evidence type="ECO:0000313" key="5">
    <source>
        <dbReference type="EMBL" id="TXC89371.1"/>
    </source>
</evidence>
<evidence type="ECO:0000259" key="3">
    <source>
        <dbReference type="PROSITE" id="PS50111"/>
    </source>
</evidence>
<dbReference type="Gene3D" id="6.10.250.3200">
    <property type="match status" value="1"/>
</dbReference>